<keyword evidence="1" id="KW-0732">Signal</keyword>
<evidence type="ECO:0008006" key="4">
    <source>
        <dbReference type="Google" id="ProtNLM"/>
    </source>
</evidence>
<feature type="signal peptide" evidence="1">
    <location>
        <begin position="1"/>
        <end position="29"/>
    </location>
</feature>
<dbReference type="Proteomes" id="UP000198873">
    <property type="component" value="Unassembled WGS sequence"/>
</dbReference>
<dbReference type="EMBL" id="FPAB01000013">
    <property type="protein sequence ID" value="SFT21212.1"/>
    <property type="molecule type" value="Genomic_DNA"/>
</dbReference>
<name>A0A1I6W5J6_9ACTN</name>
<reference evidence="3" key="1">
    <citation type="submission" date="2016-10" db="EMBL/GenBank/DDBJ databases">
        <authorList>
            <person name="Varghese N."/>
            <person name="Submissions S."/>
        </authorList>
    </citation>
    <scope>NUCLEOTIDE SEQUENCE [LARGE SCALE GENOMIC DNA]</scope>
    <source>
        <strain evidence="3">CGMCC 4.7047</strain>
    </source>
</reference>
<feature type="chain" id="PRO_5011488156" description="Peptidase inhibitor family I36" evidence="1">
    <location>
        <begin position="30"/>
        <end position="166"/>
    </location>
</feature>
<evidence type="ECO:0000256" key="1">
    <source>
        <dbReference type="SAM" id="SignalP"/>
    </source>
</evidence>
<evidence type="ECO:0000313" key="3">
    <source>
        <dbReference type="Proteomes" id="UP000198873"/>
    </source>
</evidence>
<organism evidence="2 3">
    <name type="scientific">Streptomyces harbinensis</name>
    <dbReference type="NCBI Taxonomy" id="1176198"/>
    <lineage>
        <taxon>Bacteria</taxon>
        <taxon>Bacillati</taxon>
        <taxon>Actinomycetota</taxon>
        <taxon>Actinomycetes</taxon>
        <taxon>Kitasatosporales</taxon>
        <taxon>Streptomycetaceae</taxon>
        <taxon>Streptomyces</taxon>
    </lineage>
</organism>
<gene>
    <name evidence="2" type="ORF">SAMN05444716_11314</name>
</gene>
<evidence type="ECO:0000313" key="2">
    <source>
        <dbReference type="EMBL" id="SFT21212.1"/>
    </source>
</evidence>
<proteinExistence type="predicted"/>
<dbReference type="RefSeq" id="WP_019431533.1">
    <property type="nucleotide sequence ID" value="NZ_FPAB01000013.1"/>
</dbReference>
<accession>A0A1I6W5J6</accession>
<sequence length="166" mass="17834">MRGKRPSLGVIGVLAGLLMALVAVSPAQATGGAESGPGEQVLVAPPAPAEAQARADAGVAAVSPSISPGAQFEHVLPNGTYSCAEGNLCTGVWNPTNGHWKVYKLYTCNRYYLSNWLNTGFYMNNQTGNPTSYFYDQSGNVIKSFKPNYGVQYLQNWNPVWSIRNC</sequence>
<keyword evidence="3" id="KW-1185">Reference proteome</keyword>
<protein>
    <recommendedName>
        <fullName evidence="4">Peptidase inhibitor family I36</fullName>
    </recommendedName>
</protein>
<dbReference type="AlphaFoldDB" id="A0A1I6W5J6"/>